<evidence type="ECO:0000313" key="6">
    <source>
        <dbReference type="Proteomes" id="UP001321473"/>
    </source>
</evidence>
<keyword evidence="2" id="KW-0808">Transferase</keyword>
<comment type="caution">
    <text evidence="5">The sequence shown here is derived from an EMBL/GenBank/DDBJ whole genome shotgun (WGS) entry which is preliminary data.</text>
</comment>
<dbReference type="GO" id="GO:0008146">
    <property type="term" value="F:sulfotransferase activity"/>
    <property type="evidence" value="ECO:0007669"/>
    <property type="project" value="InterPro"/>
</dbReference>
<dbReference type="AlphaFoldDB" id="A0AAQ4D458"/>
<dbReference type="Pfam" id="PF00685">
    <property type="entry name" value="Sulfotransfer_1"/>
    <property type="match status" value="1"/>
</dbReference>
<sequence>MAKKKPFVRLIDGIPRDVHYNAELWRDGLKFIPEKGDLVVLSYPKAGTHWILYIVQLILKRGQPVSSNEEFRENMRYLGAAELKGWTPRLPLRLLQTHLLPRKESISADAKYIYIVRNPWDVAASFFNMVTSMSIYHFQDGSFEEFLDAFLSNDVAGHGNYFDHLVSGHDIKDEPNVFFVCYEDLIEDTQGTILKLARFLGEDYANELQENEQLLQKLLERCAAENMREVMVENFDVISVPGLNDLKENITCKDGYNGDSSKYCLVRKAKVGSWKEYFSPEQLRRMEAAIRRTEEISPAMDLWRSMRGEAVAASGIEHRK</sequence>
<dbReference type="Proteomes" id="UP001321473">
    <property type="component" value="Unassembled WGS sequence"/>
</dbReference>
<dbReference type="EMBL" id="JARKHS020035431">
    <property type="protein sequence ID" value="KAK8757248.1"/>
    <property type="molecule type" value="Genomic_DNA"/>
</dbReference>
<comment type="similarity">
    <text evidence="1">Belongs to the sulfotransferase 1 family.</text>
</comment>
<evidence type="ECO:0000313" key="5">
    <source>
        <dbReference type="EMBL" id="KAK8757248.1"/>
    </source>
</evidence>
<dbReference type="PANTHER" id="PTHR11783">
    <property type="entry name" value="SULFOTRANSFERASE SULT"/>
    <property type="match status" value="1"/>
</dbReference>
<dbReference type="InterPro" id="IPR000863">
    <property type="entry name" value="Sulfotransferase_dom"/>
</dbReference>
<reference evidence="5 6" key="1">
    <citation type="journal article" date="2023" name="Arcadia Sci">
        <title>De novo assembly of a long-read Amblyomma americanum tick genome.</title>
        <authorList>
            <person name="Chou S."/>
            <person name="Poskanzer K.E."/>
            <person name="Rollins M."/>
            <person name="Thuy-Boun P.S."/>
        </authorList>
    </citation>
    <scope>NUCLEOTIDE SEQUENCE [LARGE SCALE GENOMIC DNA]</scope>
    <source>
        <strain evidence="5">F_SG_1</strain>
        <tissue evidence="5">Salivary glands</tissue>
    </source>
</reference>
<evidence type="ECO:0000256" key="1">
    <source>
        <dbReference type="ARBA" id="ARBA00005771"/>
    </source>
</evidence>
<keyword evidence="3" id="KW-0175">Coiled coil</keyword>
<gene>
    <name evidence="5" type="ORF">V5799_000050</name>
</gene>
<feature type="coiled-coil region" evidence="3">
    <location>
        <begin position="201"/>
        <end position="228"/>
    </location>
</feature>
<evidence type="ECO:0000259" key="4">
    <source>
        <dbReference type="Pfam" id="PF00685"/>
    </source>
</evidence>
<evidence type="ECO:0000256" key="3">
    <source>
        <dbReference type="SAM" id="Coils"/>
    </source>
</evidence>
<dbReference type="SUPFAM" id="SSF52540">
    <property type="entry name" value="P-loop containing nucleoside triphosphate hydrolases"/>
    <property type="match status" value="1"/>
</dbReference>
<protein>
    <recommendedName>
        <fullName evidence="4">Sulfotransferase domain-containing protein</fullName>
    </recommendedName>
</protein>
<organism evidence="5 6">
    <name type="scientific">Amblyomma americanum</name>
    <name type="common">Lone star tick</name>
    <dbReference type="NCBI Taxonomy" id="6943"/>
    <lineage>
        <taxon>Eukaryota</taxon>
        <taxon>Metazoa</taxon>
        <taxon>Ecdysozoa</taxon>
        <taxon>Arthropoda</taxon>
        <taxon>Chelicerata</taxon>
        <taxon>Arachnida</taxon>
        <taxon>Acari</taxon>
        <taxon>Parasitiformes</taxon>
        <taxon>Ixodida</taxon>
        <taxon>Ixodoidea</taxon>
        <taxon>Ixodidae</taxon>
        <taxon>Amblyomminae</taxon>
        <taxon>Amblyomma</taxon>
    </lineage>
</organism>
<keyword evidence="6" id="KW-1185">Reference proteome</keyword>
<name>A0AAQ4D458_AMBAM</name>
<dbReference type="Gene3D" id="3.40.50.300">
    <property type="entry name" value="P-loop containing nucleotide triphosphate hydrolases"/>
    <property type="match status" value="1"/>
</dbReference>
<proteinExistence type="inferred from homology"/>
<accession>A0AAQ4D458</accession>
<feature type="domain" description="Sulfotransferase" evidence="4">
    <location>
        <begin position="36"/>
        <end position="292"/>
    </location>
</feature>
<dbReference type="InterPro" id="IPR027417">
    <property type="entry name" value="P-loop_NTPase"/>
</dbReference>
<evidence type="ECO:0000256" key="2">
    <source>
        <dbReference type="ARBA" id="ARBA00022679"/>
    </source>
</evidence>